<dbReference type="EMBL" id="CAJNYV010000041">
    <property type="protein sequence ID" value="CAF3331286.1"/>
    <property type="molecule type" value="Genomic_DNA"/>
</dbReference>
<dbReference type="PANTHER" id="PTHR23502:SF5">
    <property type="entry name" value="QUINIDINE RESISTANCE PROTEIN 3"/>
    <property type="match status" value="1"/>
</dbReference>
<dbReference type="GO" id="GO:0005886">
    <property type="term" value="C:plasma membrane"/>
    <property type="evidence" value="ECO:0007669"/>
    <property type="project" value="TreeGrafter"/>
</dbReference>
<dbReference type="Pfam" id="PF07690">
    <property type="entry name" value="MFS_1"/>
    <property type="match status" value="1"/>
</dbReference>
<feature type="transmembrane region" description="Helical" evidence="5">
    <location>
        <begin position="123"/>
        <end position="142"/>
    </location>
</feature>
<evidence type="ECO:0000256" key="1">
    <source>
        <dbReference type="ARBA" id="ARBA00004141"/>
    </source>
</evidence>
<dbReference type="AlphaFoldDB" id="A0A817URA0"/>
<feature type="transmembrane region" description="Helical" evidence="5">
    <location>
        <begin position="88"/>
        <end position="111"/>
    </location>
</feature>
<comment type="subcellular location">
    <subcellularLocation>
        <location evidence="1">Membrane</location>
        <topology evidence="1">Multi-pass membrane protein</topology>
    </subcellularLocation>
</comment>
<keyword evidence="3 5" id="KW-1133">Transmembrane helix</keyword>
<feature type="transmembrane region" description="Helical" evidence="5">
    <location>
        <begin position="154"/>
        <end position="182"/>
    </location>
</feature>
<protein>
    <recommendedName>
        <fullName evidence="6">Major facilitator superfamily (MFS) profile domain-containing protein</fullName>
    </recommendedName>
</protein>
<dbReference type="SUPFAM" id="SSF103473">
    <property type="entry name" value="MFS general substrate transporter"/>
    <property type="match status" value="1"/>
</dbReference>
<feature type="transmembrane region" description="Helical" evidence="5">
    <location>
        <begin position="302"/>
        <end position="325"/>
    </location>
</feature>
<reference evidence="8" key="1">
    <citation type="submission" date="2021-02" db="EMBL/GenBank/DDBJ databases">
        <authorList>
            <person name="Nowell W R."/>
        </authorList>
    </citation>
    <scope>NUCLEOTIDE SEQUENCE</scope>
</reference>
<dbReference type="InterPro" id="IPR020846">
    <property type="entry name" value="MFS_dom"/>
</dbReference>
<evidence type="ECO:0000313" key="8">
    <source>
        <dbReference type="EMBL" id="CAF3331286.1"/>
    </source>
</evidence>
<dbReference type="InterPro" id="IPR011701">
    <property type="entry name" value="MFS"/>
</dbReference>
<dbReference type="Proteomes" id="UP000663848">
    <property type="component" value="Unassembled WGS sequence"/>
</dbReference>
<dbReference type="GO" id="GO:0022857">
    <property type="term" value="F:transmembrane transporter activity"/>
    <property type="evidence" value="ECO:0007669"/>
    <property type="project" value="InterPro"/>
</dbReference>
<evidence type="ECO:0000313" key="11">
    <source>
        <dbReference type="Proteomes" id="UP000663865"/>
    </source>
</evidence>
<evidence type="ECO:0000313" key="9">
    <source>
        <dbReference type="EMBL" id="CAF4830588.1"/>
    </source>
</evidence>
<dbReference type="Proteomes" id="UP000663872">
    <property type="component" value="Unassembled WGS sequence"/>
</dbReference>
<keyword evidence="4 5" id="KW-0472">Membrane</keyword>
<proteinExistence type="predicted"/>
<dbReference type="Proteomes" id="UP000663838">
    <property type="component" value="Unassembled WGS sequence"/>
</dbReference>
<dbReference type="PANTHER" id="PTHR23502">
    <property type="entry name" value="MAJOR FACILITATOR SUPERFAMILY"/>
    <property type="match status" value="1"/>
</dbReference>
<evidence type="ECO:0000256" key="5">
    <source>
        <dbReference type="SAM" id="Phobius"/>
    </source>
</evidence>
<evidence type="ECO:0000256" key="4">
    <source>
        <dbReference type="ARBA" id="ARBA00023136"/>
    </source>
</evidence>
<evidence type="ECO:0000313" key="10">
    <source>
        <dbReference type="EMBL" id="CAF4866043.1"/>
    </source>
</evidence>
<feature type="transmembrane region" description="Helical" evidence="5">
    <location>
        <begin position="386"/>
        <end position="405"/>
    </location>
</feature>
<evidence type="ECO:0000256" key="2">
    <source>
        <dbReference type="ARBA" id="ARBA00022692"/>
    </source>
</evidence>
<keyword evidence="2 5" id="KW-0812">Transmembrane</keyword>
<evidence type="ECO:0000259" key="6">
    <source>
        <dbReference type="PROSITE" id="PS50850"/>
    </source>
</evidence>
<dbReference type="EMBL" id="CAJOBS010003788">
    <property type="protein sequence ID" value="CAF4866043.1"/>
    <property type="molecule type" value="Genomic_DNA"/>
</dbReference>
<feature type="domain" description="Major facilitator superfamily (MFS) profile" evidence="6">
    <location>
        <begin position="89"/>
        <end position="503"/>
    </location>
</feature>
<evidence type="ECO:0000313" key="7">
    <source>
        <dbReference type="EMBL" id="CAF3294261.1"/>
    </source>
</evidence>
<feature type="transmembrane region" description="Helical" evidence="5">
    <location>
        <begin position="411"/>
        <end position="430"/>
    </location>
</feature>
<dbReference type="Proteomes" id="UP000663865">
    <property type="component" value="Unassembled WGS sequence"/>
</dbReference>
<name>A0A817URA0_9BILA</name>
<feature type="transmembrane region" description="Helical" evidence="5">
    <location>
        <begin position="188"/>
        <end position="205"/>
    </location>
</feature>
<dbReference type="PROSITE" id="PS50850">
    <property type="entry name" value="MFS"/>
    <property type="match status" value="1"/>
</dbReference>
<comment type="caution">
    <text evidence="8">The sequence shown here is derived from an EMBL/GenBank/DDBJ whole genome shotgun (WGS) entry which is preliminary data.</text>
</comment>
<organism evidence="8 11">
    <name type="scientific">Rotaria socialis</name>
    <dbReference type="NCBI Taxonomy" id="392032"/>
    <lineage>
        <taxon>Eukaryota</taxon>
        <taxon>Metazoa</taxon>
        <taxon>Spiralia</taxon>
        <taxon>Gnathifera</taxon>
        <taxon>Rotifera</taxon>
        <taxon>Eurotatoria</taxon>
        <taxon>Bdelloidea</taxon>
        <taxon>Philodinida</taxon>
        <taxon>Philodinidae</taxon>
        <taxon>Rotaria</taxon>
    </lineage>
</organism>
<dbReference type="EMBL" id="CAJOBR010005866">
    <property type="protein sequence ID" value="CAF4830588.1"/>
    <property type="molecule type" value="Genomic_DNA"/>
</dbReference>
<dbReference type="EMBL" id="CAJNYT010000002">
    <property type="protein sequence ID" value="CAF3294261.1"/>
    <property type="molecule type" value="Genomic_DNA"/>
</dbReference>
<sequence length="533" mass="58601">MNFNDDNFSDHWPSPNMKIYRKDESMRDVNNSKNGKVCSLIFSSSLASLENVSMAIRSSAEQSLAKSLSPTVEEISIYDVRSHRKRNVLLAALAMIAFLLPFCDTIYLPVLNDIVRDLKTSNTLVALSISIYLFMSGFWSLFWGCISDRYGRKITVVVALTIFVVASIICIFAHNIAVLIVFRAIEGGAVSATLVVGQSLVADIYPEEKRGLAVAFFYVPFNIGPVIGPLIGGPLSQAFGWHSTFIFLSIFSFCVLLIMLIIVPETHQYFVKNRFHKANPTKCIIDAQPNELMPFRKPWQPLTYLADLTIIPYIAVMTTTLATLYSSLTLFSTYLSARPYSYSETIIGLLFVPGGLAMFASSILSGWLSDKASQHYGHERCPEGRLLPAIALSILHPIGLIIYGWTFHYKLNLAGPLIGFILISIGQAVLEPSVSSYLTAKKQSEAGAVSAANNFVNCCAAGILVTVAIPLENAMQTGPYFSLLCGINVVSITLASIPVYKHIRQSKLVIEKLNGSTINQKTDSPSIQSITKF</sequence>
<gene>
    <name evidence="7" type="ORF">GRG538_LOCUS16</name>
    <name evidence="8" type="ORF">KIK155_LOCUS1653</name>
    <name evidence="9" type="ORF">QYT958_LOCUS25693</name>
    <name evidence="10" type="ORF">TOA249_LOCUS28098</name>
</gene>
<dbReference type="Gene3D" id="1.20.1720.10">
    <property type="entry name" value="Multidrug resistance protein D"/>
    <property type="match status" value="1"/>
</dbReference>
<feature type="transmembrane region" description="Helical" evidence="5">
    <location>
        <begin position="451"/>
        <end position="469"/>
    </location>
</feature>
<feature type="transmembrane region" description="Helical" evidence="5">
    <location>
        <begin position="481"/>
        <end position="500"/>
    </location>
</feature>
<evidence type="ECO:0000256" key="3">
    <source>
        <dbReference type="ARBA" id="ARBA00022989"/>
    </source>
</evidence>
<feature type="transmembrane region" description="Helical" evidence="5">
    <location>
        <begin position="212"/>
        <end position="232"/>
    </location>
</feature>
<dbReference type="InterPro" id="IPR036259">
    <property type="entry name" value="MFS_trans_sf"/>
</dbReference>
<feature type="transmembrane region" description="Helical" evidence="5">
    <location>
        <begin position="345"/>
        <end position="365"/>
    </location>
</feature>
<accession>A0A817URA0</accession>
<feature type="transmembrane region" description="Helical" evidence="5">
    <location>
        <begin position="244"/>
        <end position="263"/>
    </location>
</feature>